<reference evidence="1" key="1">
    <citation type="journal article" date="2020" name="New Phytol.">
        <title>Comparative genomics reveals dynamic genome evolution in host specialist ectomycorrhizal fungi.</title>
        <authorList>
            <person name="Lofgren L.A."/>
            <person name="Nguyen N.H."/>
            <person name="Vilgalys R."/>
            <person name="Ruytinx J."/>
            <person name="Liao H.L."/>
            <person name="Branco S."/>
            <person name="Kuo A."/>
            <person name="LaButti K."/>
            <person name="Lipzen A."/>
            <person name="Andreopoulos W."/>
            <person name="Pangilinan J."/>
            <person name="Riley R."/>
            <person name="Hundley H."/>
            <person name="Na H."/>
            <person name="Barry K."/>
            <person name="Grigoriev I.V."/>
            <person name="Stajich J.E."/>
            <person name="Kennedy P.G."/>
        </authorList>
    </citation>
    <scope>NUCLEOTIDE SEQUENCE</scope>
    <source>
        <strain evidence="1">S12</strain>
    </source>
</reference>
<dbReference type="OrthoDB" id="15189at2759"/>
<dbReference type="EMBL" id="JABBWE010000020">
    <property type="protein sequence ID" value="KAG1795948.1"/>
    <property type="molecule type" value="Genomic_DNA"/>
</dbReference>
<gene>
    <name evidence="1" type="ORF">HD556DRAFT_1441778</name>
</gene>
<organism evidence="1 2">
    <name type="scientific">Suillus plorans</name>
    <dbReference type="NCBI Taxonomy" id="116603"/>
    <lineage>
        <taxon>Eukaryota</taxon>
        <taxon>Fungi</taxon>
        <taxon>Dikarya</taxon>
        <taxon>Basidiomycota</taxon>
        <taxon>Agaricomycotina</taxon>
        <taxon>Agaricomycetes</taxon>
        <taxon>Agaricomycetidae</taxon>
        <taxon>Boletales</taxon>
        <taxon>Suillineae</taxon>
        <taxon>Suillaceae</taxon>
        <taxon>Suillus</taxon>
    </lineage>
</organism>
<dbReference type="RefSeq" id="XP_041161601.1">
    <property type="nucleotide sequence ID" value="XM_041306354.1"/>
</dbReference>
<sequence length="151" mass="17106">MAVNLGLQTSGTGTLKDVYKKTPDYIRELQIRMEMYPLSTTMRTSSTARSTWARPPKHLQLRPIPSIYRMQYSGQPFVLMYGAGETAGEEYIDDVFVGGYEAKDQTVGATWIYSPEFSEDGSFPWQSLWSGIPRNIRVRGISTIPNAGRKW</sequence>
<name>A0A9P7AWI1_9AGAM</name>
<proteinExistence type="predicted"/>
<accession>A0A9P7AWI1</accession>
<dbReference type="SUPFAM" id="SSF50630">
    <property type="entry name" value="Acid proteases"/>
    <property type="match status" value="1"/>
</dbReference>
<dbReference type="InterPro" id="IPR021109">
    <property type="entry name" value="Peptidase_aspartic_dom_sf"/>
</dbReference>
<evidence type="ECO:0000313" key="1">
    <source>
        <dbReference type="EMBL" id="KAG1795948.1"/>
    </source>
</evidence>
<evidence type="ECO:0000313" key="2">
    <source>
        <dbReference type="Proteomes" id="UP000719766"/>
    </source>
</evidence>
<comment type="caution">
    <text evidence="1">The sequence shown here is derived from an EMBL/GenBank/DDBJ whole genome shotgun (WGS) entry which is preliminary data.</text>
</comment>
<keyword evidence="2" id="KW-1185">Reference proteome</keyword>
<dbReference type="GeneID" id="64600118"/>
<protein>
    <submittedName>
        <fullName evidence="1">Uncharacterized protein</fullName>
    </submittedName>
</protein>
<dbReference type="AlphaFoldDB" id="A0A9P7AWI1"/>
<dbReference type="Proteomes" id="UP000719766">
    <property type="component" value="Unassembled WGS sequence"/>
</dbReference>